<dbReference type="OrthoDB" id="8122473at2759"/>
<comment type="subcellular location">
    <subcellularLocation>
        <location evidence="1">Membrane</location>
    </subcellularLocation>
</comment>
<evidence type="ECO:0000256" key="1">
    <source>
        <dbReference type="ARBA" id="ARBA00004370"/>
    </source>
</evidence>
<evidence type="ECO:0000259" key="5">
    <source>
        <dbReference type="Pfam" id="PF01094"/>
    </source>
</evidence>
<dbReference type="EMBL" id="NCKV01009767">
    <property type="protein sequence ID" value="RWS22125.1"/>
    <property type="molecule type" value="Genomic_DNA"/>
</dbReference>
<name>A0A443S3Q5_9ACAR</name>
<reference evidence="6 7" key="1">
    <citation type="journal article" date="2018" name="Gigascience">
        <title>Genomes of trombidid mites reveal novel predicted allergens and laterally-transferred genes associated with secondary metabolism.</title>
        <authorList>
            <person name="Dong X."/>
            <person name="Chaisiri K."/>
            <person name="Xia D."/>
            <person name="Armstrong S.D."/>
            <person name="Fang Y."/>
            <person name="Donnelly M.J."/>
            <person name="Kadowaki T."/>
            <person name="McGarry J.W."/>
            <person name="Darby A.C."/>
            <person name="Makepeace B.L."/>
        </authorList>
    </citation>
    <scope>NUCLEOTIDE SEQUENCE [LARGE SCALE GENOMIC DNA]</scope>
    <source>
        <strain evidence="6">UoL-UT</strain>
    </source>
</reference>
<dbReference type="VEuPathDB" id="VectorBase:LDEU009915"/>
<feature type="domain" description="Receptor ligand binding region" evidence="5">
    <location>
        <begin position="63"/>
        <end position="156"/>
    </location>
</feature>
<evidence type="ECO:0000256" key="4">
    <source>
        <dbReference type="ARBA" id="ARBA00023136"/>
    </source>
</evidence>
<protein>
    <submittedName>
        <fullName evidence="6">Glutamate receptor 1-like protein</fullName>
    </submittedName>
</protein>
<dbReference type="SUPFAM" id="SSF53822">
    <property type="entry name" value="Periplasmic binding protein-like I"/>
    <property type="match status" value="1"/>
</dbReference>
<dbReference type="GO" id="GO:0016020">
    <property type="term" value="C:membrane"/>
    <property type="evidence" value="ECO:0007669"/>
    <property type="project" value="UniProtKB-SubCell"/>
</dbReference>
<evidence type="ECO:0000256" key="3">
    <source>
        <dbReference type="ARBA" id="ARBA00022989"/>
    </source>
</evidence>
<accession>A0A443S3Q5</accession>
<proteinExistence type="predicted"/>
<keyword evidence="7" id="KW-1185">Reference proteome</keyword>
<dbReference type="AlphaFoldDB" id="A0A443S3Q5"/>
<evidence type="ECO:0000256" key="2">
    <source>
        <dbReference type="ARBA" id="ARBA00022692"/>
    </source>
</evidence>
<dbReference type="Proteomes" id="UP000288716">
    <property type="component" value="Unassembled WGS sequence"/>
</dbReference>
<evidence type="ECO:0000313" key="6">
    <source>
        <dbReference type="EMBL" id="RWS22125.1"/>
    </source>
</evidence>
<keyword evidence="2" id="KW-0812">Transmembrane</keyword>
<keyword evidence="6" id="KW-0675">Receptor</keyword>
<dbReference type="Pfam" id="PF01094">
    <property type="entry name" value="ANF_receptor"/>
    <property type="match status" value="1"/>
</dbReference>
<keyword evidence="4" id="KW-0472">Membrane</keyword>
<gene>
    <name evidence="6" type="ORF">B4U80_14064</name>
</gene>
<keyword evidence="3" id="KW-1133">Transmembrane helix</keyword>
<dbReference type="InterPro" id="IPR001828">
    <property type="entry name" value="ANF_lig-bd_rcpt"/>
</dbReference>
<dbReference type="InterPro" id="IPR028082">
    <property type="entry name" value="Peripla_BP_I"/>
</dbReference>
<sequence length="186" mass="21514">MNTVLRFRNELGSERDLCNRGLSIKKRVSRKTECIAIKKVQNIVDKYPRINYTVHIFCSANEALTYDSVLVITESFNALLTDKPKLFRSNFRRGQMYNNGTKGIDCMKENPIVPWEHGSIIVRYFKKTITRGLTGNLMFSGTGFRRNFSVDISQMTINSQMSKVRLIKALYVFSTLADNVFHFHQK</sequence>
<evidence type="ECO:0000313" key="7">
    <source>
        <dbReference type="Proteomes" id="UP000288716"/>
    </source>
</evidence>
<organism evidence="6 7">
    <name type="scientific">Leptotrombidium deliense</name>
    <dbReference type="NCBI Taxonomy" id="299467"/>
    <lineage>
        <taxon>Eukaryota</taxon>
        <taxon>Metazoa</taxon>
        <taxon>Ecdysozoa</taxon>
        <taxon>Arthropoda</taxon>
        <taxon>Chelicerata</taxon>
        <taxon>Arachnida</taxon>
        <taxon>Acari</taxon>
        <taxon>Acariformes</taxon>
        <taxon>Trombidiformes</taxon>
        <taxon>Prostigmata</taxon>
        <taxon>Anystina</taxon>
        <taxon>Parasitengona</taxon>
        <taxon>Trombiculoidea</taxon>
        <taxon>Trombiculidae</taxon>
        <taxon>Leptotrombidium</taxon>
    </lineage>
</organism>
<comment type="caution">
    <text evidence="6">The sequence shown here is derived from an EMBL/GenBank/DDBJ whole genome shotgun (WGS) entry which is preliminary data.</text>
</comment>
<dbReference type="STRING" id="299467.A0A443S3Q5"/>
<dbReference type="Gene3D" id="3.40.50.2300">
    <property type="match status" value="2"/>
</dbReference>